<dbReference type="RefSeq" id="WP_096238935.1">
    <property type="nucleotide sequence ID" value="NZ_LT907978.1"/>
</dbReference>
<dbReference type="AlphaFoldDB" id="A0A285PP27"/>
<dbReference type="Proteomes" id="UP000217549">
    <property type="component" value="Chromosome I"/>
</dbReference>
<protein>
    <submittedName>
        <fullName evidence="2">Consensus disorder prediction</fullName>
    </submittedName>
</protein>
<name>A0A285PP27_9FIRM</name>
<evidence type="ECO:0000313" key="3">
    <source>
        <dbReference type="Proteomes" id="UP000217549"/>
    </source>
</evidence>
<proteinExistence type="predicted"/>
<dbReference type="KEGG" id="ehl:EHLA_0129"/>
<accession>A0A285PP27</accession>
<reference evidence="3" key="1">
    <citation type="submission" date="2017-09" db="EMBL/GenBank/DDBJ databases">
        <authorList>
            <person name="Shetty A S."/>
        </authorList>
    </citation>
    <scope>NUCLEOTIDE SEQUENCE [LARGE SCALE GENOMIC DNA]</scope>
</reference>
<gene>
    <name evidence="2" type="ORF">EHLA_0129</name>
</gene>
<organism evidence="2 3">
    <name type="scientific">Anaerobutyricum hallii</name>
    <dbReference type="NCBI Taxonomy" id="39488"/>
    <lineage>
        <taxon>Bacteria</taxon>
        <taxon>Bacillati</taxon>
        <taxon>Bacillota</taxon>
        <taxon>Clostridia</taxon>
        <taxon>Lachnospirales</taxon>
        <taxon>Lachnospiraceae</taxon>
        <taxon>Anaerobutyricum</taxon>
    </lineage>
</organism>
<dbReference type="EMBL" id="LT907978">
    <property type="protein sequence ID" value="SOB70906.1"/>
    <property type="molecule type" value="Genomic_DNA"/>
</dbReference>
<evidence type="ECO:0000313" key="2">
    <source>
        <dbReference type="EMBL" id="SOB70906.1"/>
    </source>
</evidence>
<keyword evidence="3" id="KW-1185">Reference proteome</keyword>
<sequence>MKITQCKYGHYYDKAYFAKCPHCYRRNGGRDEDIIIKDVKLTANLSDTNHVTKTQDKRASDRKNVKRWIGEAWDELEEILADEESEPEEKERQQHKKKNESYKTGELLTGNAESYMLFAAMPLKVIKNQEFCMDFCLFPEKEWETGAKMLTFKSQESIRDLKPVQMILPAAAILHILYKEEEIFRKEIEISTEKKNEFFTFPVMVTDTRDRRFHMVKVVFEVKEQNIEIPLYLMPNP</sequence>
<evidence type="ECO:0000256" key="1">
    <source>
        <dbReference type="SAM" id="MobiDB-lite"/>
    </source>
</evidence>
<feature type="region of interest" description="Disordered" evidence="1">
    <location>
        <begin position="80"/>
        <end position="102"/>
    </location>
</feature>